<comment type="caution">
    <text evidence="1">The sequence shown here is derived from an EMBL/GenBank/DDBJ whole genome shotgun (WGS) entry which is preliminary data.</text>
</comment>
<keyword evidence="2" id="KW-1185">Reference proteome</keyword>
<dbReference type="EMBL" id="CAJVCH010000550">
    <property type="protein sequence ID" value="CAG7632821.1"/>
    <property type="molecule type" value="Genomic_DNA"/>
</dbReference>
<sequence length="81" mass="9335">MSVRKYIARNTPDHHLRLLFSSSPTTLSELLFLLQVYSPPFVIDRHLRPWFSPLPTALSELLILLPGDSLNRISFKKMVDS</sequence>
<proteinExistence type="predicted"/>
<dbReference type="AlphaFoldDB" id="A0A8J2J038"/>
<name>A0A8J2J038_9HEXA</name>
<dbReference type="Proteomes" id="UP000708208">
    <property type="component" value="Unassembled WGS sequence"/>
</dbReference>
<gene>
    <name evidence="1" type="ORF">AFUS01_LOCUS161</name>
</gene>
<reference evidence="1" key="1">
    <citation type="submission" date="2021-06" db="EMBL/GenBank/DDBJ databases">
        <authorList>
            <person name="Hodson N. C."/>
            <person name="Mongue J. A."/>
            <person name="Jaron S. K."/>
        </authorList>
    </citation>
    <scope>NUCLEOTIDE SEQUENCE</scope>
</reference>
<accession>A0A8J2J038</accession>
<evidence type="ECO:0000313" key="2">
    <source>
        <dbReference type="Proteomes" id="UP000708208"/>
    </source>
</evidence>
<protein>
    <submittedName>
        <fullName evidence="1">Uncharacterized protein</fullName>
    </submittedName>
</protein>
<organism evidence="1 2">
    <name type="scientific">Allacma fusca</name>
    <dbReference type="NCBI Taxonomy" id="39272"/>
    <lineage>
        <taxon>Eukaryota</taxon>
        <taxon>Metazoa</taxon>
        <taxon>Ecdysozoa</taxon>
        <taxon>Arthropoda</taxon>
        <taxon>Hexapoda</taxon>
        <taxon>Collembola</taxon>
        <taxon>Symphypleona</taxon>
        <taxon>Sminthuridae</taxon>
        <taxon>Allacma</taxon>
    </lineage>
</organism>
<evidence type="ECO:0000313" key="1">
    <source>
        <dbReference type="EMBL" id="CAG7632821.1"/>
    </source>
</evidence>